<dbReference type="Proteomes" id="UP000254866">
    <property type="component" value="Unassembled WGS sequence"/>
</dbReference>
<evidence type="ECO:0000259" key="3">
    <source>
        <dbReference type="PROSITE" id="PS50157"/>
    </source>
</evidence>
<evidence type="ECO:0000313" key="4">
    <source>
        <dbReference type="EMBL" id="RDL38012.1"/>
    </source>
</evidence>
<dbReference type="PROSITE" id="PS00028">
    <property type="entry name" value="ZINC_FINGER_C2H2_1"/>
    <property type="match status" value="1"/>
</dbReference>
<dbReference type="RefSeq" id="XP_031870668.1">
    <property type="nucleotide sequence ID" value="XM_032014068.1"/>
</dbReference>
<name>A0A370TR59_9HELO</name>
<keyword evidence="1" id="KW-0862">Zinc</keyword>
<feature type="domain" description="C2H2-type" evidence="3">
    <location>
        <begin position="270"/>
        <end position="297"/>
    </location>
</feature>
<sequence length="561" mass="63303">MEPITEAQEWTLRRWVATKGNRRPGKKDKAFLHAEKGLSGEQIDFWWENVEPSKHGENTAELPAQSVYGLSSSTSVQDSGLLNGSNQNPSSNQSFHTDAQFVPLDMDMDFSQEIQNWSPIEFPQDETFPTIESFNIDSSEHHTSWSTTESLPLLSSIADHGRNMTRVERSSYSSSLRTWDTTSTLVSVYDPNLDDMVLEDTETDINKTIKPTELDKKKSTGLGSKFSPFKPIPEEEGSPCPRYPSDTKILSSSKAPQKVPIKPLKSQPTYLCTVCHRPFSRKGDWRRHEESHDPQTYWICMLTDPAIHVSSGWMCVFCDSIKATRNDIVLHLTKRHKINECTNKHISNRKWGRKDKLKQHLQQMHNLAEGATGWNEWHCEPPKRKWAWGCGFCGGCSFTWEGRVTHVAEHYERQNLNSLQWSPSLVVKGLLKQVYPDFDVASAWRSLIGRAPNGDRYLQWSKEEANTLRRKLEFHEGTPGAIATEAQAKGAELMGDVDNFAWTEVDSRVATLTSPIDYIEVEKGSWGKTSKDVMSQTGRSSKQASAAAGDFGTSSGVPNFI</sequence>
<feature type="compositionally biased region" description="Low complexity" evidence="2">
    <location>
        <begin position="79"/>
        <end position="94"/>
    </location>
</feature>
<reference evidence="4 5" key="1">
    <citation type="journal article" date="2018" name="IMA Fungus">
        <title>IMA Genome-F 9: Draft genome sequence of Annulohypoxylon stygium, Aspergillus mulundensis, Berkeleyomyces basicola (syn. Thielaviopsis basicola), Ceratocystis smalleyi, two Cercospora beticola strains, Coleophoma cylindrospora, Fusarium fracticaudum, Phialophora cf. hyalina, and Morchella septimelata.</title>
        <authorList>
            <person name="Wingfield B.D."/>
            <person name="Bills G.F."/>
            <person name="Dong Y."/>
            <person name="Huang W."/>
            <person name="Nel W.J."/>
            <person name="Swalarsk-Parry B.S."/>
            <person name="Vaghefi N."/>
            <person name="Wilken P.M."/>
            <person name="An Z."/>
            <person name="de Beer Z.W."/>
            <person name="De Vos L."/>
            <person name="Chen L."/>
            <person name="Duong T.A."/>
            <person name="Gao Y."/>
            <person name="Hammerbacher A."/>
            <person name="Kikkert J.R."/>
            <person name="Li Y."/>
            <person name="Li H."/>
            <person name="Li K."/>
            <person name="Li Q."/>
            <person name="Liu X."/>
            <person name="Ma X."/>
            <person name="Naidoo K."/>
            <person name="Pethybridge S.J."/>
            <person name="Sun J."/>
            <person name="Steenkamp E.T."/>
            <person name="van der Nest M.A."/>
            <person name="van Wyk S."/>
            <person name="Wingfield M.J."/>
            <person name="Xiong C."/>
            <person name="Yue Q."/>
            <person name="Zhang X."/>
        </authorList>
    </citation>
    <scope>NUCLEOTIDE SEQUENCE [LARGE SCALE GENOMIC DNA]</scope>
    <source>
        <strain evidence="4 5">BP 5553</strain>
    </source>
</reference>
<dbReference type="OrthoDB" id="10056939at2759"/>
<dbReference type="AlphaFoldDB" id="A0A370TR59"/>
<dbReference type="EMBL" id="NPIC01000003">
    <property type="protein sequence ID" value="RDL38012.1"/>
    <property type="molecule type" value="Genomic_DNA"/>
</dbReference>
<feature type="region of interest" description="Disordered" evidence="2">
    <location>
        <begin position="529"/>
        <end position="561"/>
    </location>
</feature>
<feature type="region of interest" description="Disordered" evidence="2">
    <location>
        <begin position="75"/>
        <end position="96"/>
    </location>
</feature>
<keyword evidence="5" id="KW-1185">Reference proteome</keyword>
<feature type="compositionally biased region" description="Polar residues" evidence="2">
    <location>
        <begin position="552"/>
        <end position="561"/>
    </location>
</feature>
<organism evidence="4 5">
    <name type="scientific">Venustampulla echinocandica</name>
    <dbReference type="NCBI Taxonomy" id="2656787"/>
    <lineage>
        <taxon>Eukaryota</taxon>
        <taxon>Fungi</taxon>
        <taxon>Dikarya</taxon>
        <taxon>Ascomycota</taxon>
        <taxon>Pezizomycotina</taxon>
        <taxon>Leotiomycetes</taxon>
        <taxon>Helotiales</taxon>
        <taxon>Pleuroascaceae</taxon>
        <taxon>Venustampulla</taxon>
    </lineage>
</organism>
<dbReference type="GO" id="GO:0008270">
    <property type="term" value="F:zinc ion binding"/>
    <property type="evidence" value="ECO:0007669"/>
    <property type="project" value="UniProtKB-KW"/>
</dbReference>
<comment type="caution">
    <text evidence="4">The sequence shown here is derived from an EMBL/GenBank/DDBJ whole genome shotgun (WGS) entry which is preliminary data.</text>
</comment>
<keyword evidence="1" id="KW-0479">Metal-binding</keyword>
<dbReference type="STRING" id="2656787.A0A370TR59"/>
<protein>
    <recommendedName>
        <fullName evidence="3">C2H2-type domain-containing protein</fullName>
    </recommendedName>
</protein>
<feature type="compositionally biased region" description="Polar residues" evidence="2">
    <location>
        <begin position="532"/>
        <end position="544"/>
    </location>
</feature>
<dbReference type="PROSITE" id="PS50157">
    <property type="entry name" value="ZINC_FINGER_C2H2_2"/>
    <property type="match status" value="1"/>
</dbReference>
<gene>
    <name evidence="4" type="ORF">BP5553_05445</name>
</gene>
<dbReference type="GeneID" id="43598294"/>
<keyword evidence="1" id="KW-0863">Zinc-finger</keyword>
<proteinExistence type="predicted"/>
<dbReference type="InterPro" id="IPR013087">
    <property type="entry name" value="Znf_C2H2_type"/>
</dbReference>
<dbReference type="SMART" id="SM00355">
    <property type="entry name" value="ZnF_C2H2"/>
    <property type="match status" value="3"/>
</dbReference>
<accession>A0A370TR59</accession>
<evidence type="ECO:0000256" key="2">
    <source>
        <dbReference type="SAM" id="MobiDB-lite"/>
    </source>
</evidence>
<evidence type="ECO:0000313" key="5">
    <source>
        <dbReference type="Proteomes" id="UP000254866"/>
    </source>
</evidence>
<evidence type="ECO:0000256" key="1">
    <source>
        <dbReference type="PROSITE-ProRule" id="PRU00042"/>
    </source>
</evidence>